<comment type="caution">
    <text evidence="2">The sequence shown here is derived from an EMBL/GenBank/DDBJ whole genome shotgun (WGS) entry which is preliminary data.</text>
</comment>
<keyword evidence="1" id="KW-1133">Transmembrane helix</keyword>
<dbReference type="AlphaFoldDB" id="A0A0J8J260"/>
<organism evidence="2 3">
    <name type="scientific">Listeria fleischmannii 1991</name>
    <dbReference type="NCBI Taxonomy" id="1430899"/>
    <lineage>
        <taxon>Bacteria</taxon>
        <taxon>Bacillati</taxon>
        <taxon>Bacillota</taxon>
        <taxon>Bacilli</taxon>
        <taxon>Bacillales</taxon>
        <taxon>Listeriaceae</taxon>
        <taxon>Listeria</taxon>
    </lineage>
</organism>
<evidence type="ECO:0000313" key="2">
    <source>
        <dbReference type="EMBL" id="KMT58411.1"/>
    </source>
</evidence>
<dbReference type="Pfam" id="PF11151">
    <property type="entry name" value="DUF2929"/>
    <property type="match status" value="1"/>
</dbReference>
<dbReference type="PATRIC" id="fig|1430899.3.peg.2286"/>
<evidence type="ECO:0008006" key="4">
    <source>
        <dbReference type="Google" id="ProtNLM"/>
    </source>
</evidence>
<dbReference type="Proteomes" id="UP000052258">
    <property type="component" value="Unassembled WGS sequence"/>
</dbReference>
<keyword evidence="3" id="KW-1185">Reference proteome</keyword>
<reference evidence="2 3" key="1">
    <citation type="journal article" date="2015" name="Genome Biol. Evol.">
        <title>Comparative Genomics of Listeria Sensu Lato: Genus-Wide Differences in Evolutionary Dynamics and the Progressive Gain of Complex, Potentially Pathogenicity-Related Traits through Lateral Gene Transfer.</title>
        <authorList>
            <person name="Chiara M."/>
            <person name="Caruso M."/>
            <person name="D'Erchia A.M."/>
            <person name="Manzari C."/>
            <person name="Fraccalvieri R."/>
            <person name="Goffredo E."/>
            <person name="Latorre L."/>
            <person name="Miccolupo A."/>
            <person name="Padalino I."/>
            <person name="Santagada G."/>
            <person name="Chiocco D."/>
            <person name="Pesole G."/>
            <person name="Horner D.S."/>
            <person name="Parisi A."/>
        </authorList>
    </citation>
    <scope>NUCLEOTIDE SEQUENCE [LARGE SCALE GENOMIC DNA]</scope>
    <source>
        <strain evidence="2 3">1991</strain>
    </source>
</reference>
<feature type="transmembrane region" description="Helical" evidence="1">
    <location>
        <begin position="7"/>
        <end position="29"/>
    </location>
</feature>
<name>A0A0J8J260_9LIST</name>
<sequence length="62" mass="7272">MRYIVTIIWVFFLSMMAEFVLSSMLYVPFDFTRGLILTVGISFFVLVIPLLMPKDSEIYDIK</sequence>
<accession>A0A0J8J260</accession>
<gene>
    <name evidence="2" type="ORF">X560_2237</name>
</gene>
<dbReference type="RefSeq" id="WP_007474606.1">
    <property type="nucleotide sequence ID" value="NZ_KQ130619.1"/>
</dbReference>
<proteinExistence type="predicted"/>
<dbReference type="InterPro" id="IPR021324">
    <property type="entry name" value="DUF2929"/>
</dbReference>
<dbReference type="EMBL" id="AZHO01000030">
    <property type="protein sequence ID" value="KMT58411.1"/>
    <property type="molecule type" value="Genomic_DNA"/>
</dbReference>
<feature type="transmembrane region" description="Helical" evidence="1">
    <location>
        <begin position="35"/>
        <end position="52"/>
    </location>
</feature>
<evidence type="ECO:0000313" key="3">
    <source>
        <dbReference type="Proteomes" id="UP000052258"/>
    </source>
</evidence>
<keyword evidence="1" id="KW-0472">Membrane</keyword>
<evidence type="ECO:0000256" key="1">
    <source>
        <dbReference type="SAM" id="Phobius"/>
    </source>
</evidence>
<dbReference type="OrthoDB" id="2440739at2"/>
<protein>
    <recommendedName>
        <fullName evidence="4">DUF2929 domain-containing protein</fullName>
    </recommendedName>
</protein>
<keyword evidence="1" id="KW-0812">Transmembrane</keyword>